<comment type="subcellular location">
    <subcellularLocation>
        <location evidence="1 9">Cell membrane</location>
        <topology evidence="1 9">Multi-pass membrane protein</topology>
    </subcellularLocation>
</comment>
<evidence type="ECO:0000256" key="7">
    <source>
        <dbReference type="ARBA" id="ARBA00022989"/>
    </source>
</evidence>
<evidence type="ECO:0000256" key="10">
    <source>
        <dbReference type="RuleBase" id="RU363054"/>
    </source>
</evidence>
<comment type="similarity">
    <text evidence="2 10">Belongs to the binding-protein-dependent transport system permease family. CysTW subfamily.</text>
</comment>
<dbReference type="OrthoDB" id="9785113at2"/>
<dbReference type="InterPro" id="IPR051124">
    <property type="entry name" value="Phosphate_Transport_Permease"/>
</dbReference>
<sequence>MSSVVLLKIKHTDLKTNFKQIKEKIIEFILMLSSAATSITVVLIVFFLFIEGAGVFSKKPIDKGFLLAVNDSNSVKKLEPSQIKDIFDQKITNWKELGGKDQAIVLFRTGDITDYYTEEELGPNFEYFPDKINELIAKTPGIIAFFSDKYKSKDFKGRELELDKISVFKFLSDEEWFPTAEPVAQMGVKPLIYGTLLVSFGAIVLALPIGLFAAIYLSEIAKKRTRNFLKPLIELLAGIPSVVYGFFGLVIIVPLIQSVFNLPVGETALAGSVVLAIMALPTIITISEDAMRNTPRAMKEASLALGASHWQTIYKVVIPYSASGITAGAILGIGRAIGETMAVLMVTGNAAVIPHTFLAPVRTIPATIAAELGEAANGGLHYEALFALGCILFVITFGINMLVEMVTNKQSHKKH</sequence>
<dbReference type="Gene3D" id="1.10.3720.10">
    <property type="entry name" value="MetI-like"/>
    <property type="match status" value="1"/>
</dbReference>
<dbReference type="Pfam" id="PF12849">
    <property type="entry name" value="PBP_like_2"/>
    <property type="match status" value="1"/>
</dbReference>
<comment type="function">
    <text evidence="10">Part of the binding-protein-dependent transport system for phosphate; probably responsible for the translocation of the substrate across the membrane.</text>
</comment>
<feature type="transmembrane region" description="Helical" evidence="9">
    <location>
        <begin position="28"/>
        <end position="50"/>
    </location>
</feature>
<dbReference type="eggNOG" id="COG0573">
    <property type="taxonomic scope" value="Bacteria"/>
</dbReference>
<evidence type="ECO:0000313" key="12">
    <source>
        <dbReference type="EMBL" id="EIA09294.1"/>
    </source>
</evidence>
<organism evidence="12 13">
    <name type="scientific">Flavobacterium frigoris (strain PS1)</name>
    <dbReference type="NCBI Taxonomy" id="1086011"/>
    <lineage>
        <taxon>Bacteria</taxon>
        <taxon>Pseudomonadati</taxon>
        <taxon>Bacteroidota</taxon>
        <taxon>Flavobacteriia</taxon>
        <taxon>Flavobacteriales</taxon>
        <taxon>Flavobacteriaceae</taxon>
        <taxon>Flavobacterium</taxon>
    </lineage>
</organism>
<name>H7FPU0_FLAFP</name>
<dbReference type="InterPro" id="IPR000515">
    <property type="entry name" value="MetI-like"/>
</dbReference>
<keyword evidence="6 9" id="KW-0812">Transmembrane</keyword>
<dbReference type="AlphaFoldDB" id="H7FPU0"/>
<evidence type="ECO:0000256" key="5">
    <source>
        <dbReference type="ARBA" id="ARBA00022592"/>
    </source>
</evidence>
<dbReference type="STRING" id="1086011.HJ01_01200"/>
<keyword evidence="13" id="KW-1185">Reference proteome</keyword>
<evidence type="ECO:0000256" key="1">
    <source>
        <dbReference type="ARBA" id="ARBA00004651"/>
    </source>
</evidence>
<dbReference type="PROSITE" id="PS50928">
    <property type="entry name" value="ABC_TM1"/>
    <property type="match status" value="1"/>
</dbReference>
<protein>
    <recommendedName>
        <fullName evidence="10">Phosphate transport system permease protein</fullName>
    </recommendedName>
</protein>
<feature type="transmembrane region" description="Helical" evidence="9">
    <location>
        <begin position="268"/>
        <end position="286"/>
    </location>
</feature>
<proteinExistence type="inferred from homology"/>
<keyword evidence="8 9" id="KW-0472">Membrane</keyword>
<dbReference type="Gene3D" id="3.40.190.10">
    <property type="entry name" value="Periplasmic binding protein-like II"/>
    <property type="match status" value="1"/>
</dbReference>
<dbReference type="SUPFAM" id="SSF161098">
    <property type="entry name" value="MetI-like"/>
    <property type="match status" value="1"/>
</dbReference>
<feature type="transmembrane region" description="Helical" evidence="9">
    <location>
        <begin position="235"/>
        <end position="256"/>
    </location>
</feature>
<feature type="transmembrane region" description="Helical" evidence="9">
    <location>
        <begin position="384"/>
        <end position="403"/>
    </location>
</feature>
<dbReference type="PANTHER" id="PTHR30425">
    <property type="entry name" value="PHOSPHATE TRANSPORT SYSTEM PERMEASE PROTEIN PST"/>
    <property type="match status" value="1"/>
</dbReference>
<dbReference type="PANTHER" id="PTHR30425:SF1">
    <property type="entry name" value="PHOSPHATE TRANSPORT SYSTEM PERMEASE PROTEIN PSTC"/>
    <property type="match status" value="1"/>
</dbReference>
<dbReference type="GO" id="GO:0005886">
    <property type="term" value="C:plasma membrane"/>
    <property type="evidence" value="ECO:0007669"/>
    <property type="project" value="UniProtKB-SubCell"/>
</dbReference>
<evidence type="ECO:0000256" key="6">
    <source>
        <dbReference type="ARBA" id="ARBA00022692"/>
    </source>
</evidence>
<gene>
    <name evidence="12" type="ORF">HJ01_01200</name>
</gene>
<keyword evidence="7 9" id="KW-1133">Transmembrane helix</keyword>
<feature type="transmembrane region" description="Helical" evidence="9">
    <location>
        <begin position="317"/>
        <end position="337"/>
    </location>
</feature>
<dbReference type="Proteomes" id="UP000005566">
    <property type="component" value="Unassembled WGS sequence"/>
</dbReference>
<dbReference type="CDD" id="cd06261">
    <property type="entry name" value="TM_PBP2"/>
    <property type="match status" value="1"/>
</dbReference>
<evidence type="ECO:0000313" key="13">
    <source>
        <dbReference type="Proteomes" id="UP000005566"/>
    </source>
</evidence>
<dbReference type="eggNOG" id="COG0226">
    <property type="taxonomic scope" value="Bacteria"/>
</dbReference>
<dbReference type="NCBIfam" id="TIGR02138">
    <property type="entry name" value="phosphate_pstC"/>
    <property type="match status" value="1"/>
</dbReference>
<keyword evidence="3 9" id="KW-0813">Transport</keyword>
<feature type="domain" description="ABC transmembrane type-1" evidence="11">
    <location>
        <begin position="192"/>
        <end position="403"/>
    </location>
</feature>
<dbReference type="InterPro" id="IPR011864">
    <property type="entry name" value="Phosphate_PstC"/>
</dbReference>
<accession>H7FPU0</accession>
<evidence type="ECO:0000256" key="4">
    <source>
        <dbReference type="ARBA" id="ARBA00022475"/>
    </source>
</evidence>
<evidence type="ECO:0000259" key="11">
    <source>
        <dbReference type="PROSITE" id="PS50928"/>
    </source>
</evidence>
<dbReference type="Pfam" id="PF00528">
    <property type="entry name" value="BPD_transp_1"/>
    <property type="match status" value="1"/>
</dbReference>
<reference evidence="12 13" key="1">
    <citation type="journal article" date="2014" name="Acta Crystallogr. D">
        <title>Structure-based characterization and antifreeze properties of a hyperactive ice-binding protein from the Antarctic bacterium Flavobacterium frigoris PS1.</title>
        <authorList>
            <person name="Do H."/>
            <person name="Kim S.J."/>
            <person name="Kim H.J."/>
            <person name="Lee J.H."/>
        </authorList>
    </citation>
    <scope>NUCLEOTIDE SEQUENCE [LARGE SCALE GENOMIC DNA]</scope>
    <source>
        <strain evidence="12 13">PS1</strain>
    </source>
</reference>
<dbReference type="InterPro" id="IPR035906">
    <property type="entry name" value="MetI-like_sf"/>
</dbReference>
<dbReference type="GO" id="GO:0006817">
    <property type="term" value="P:phosphate ion transport"/>
    <property type="evidence" value="ECO:0007669"/>
    <property type="project" value="UniProtKB-KW"/>
</dbReference>
<evidence type="ECO:0000256" key="9">
    <source>
        <dbReference type="RuleBase" id="RU363032"/>
    </source>
</evidence>
<dbReference type="GO" id="GO:0005315">
    <property type="term" value="F:phosphate transmembrane transporter activity"/>
    <property type="evidence" value="ECO:0007669"/>
    <property type="project" value="InterPro"/>
</dbReference>
<evidence type="ECO:0000256" key="3">
    <source>
        <dbReference type="ARBA" id="ARBA00022448"/>
    </source>
</evidence>
<evidence type="ECO:0000256" key="2">
    <source>
        <dbReference type="ARBA" id="ARBA00007069"/>
    </source>
</evidence>
<comment type="caution">
    <text evidence="12">The sequence shown here is derived from an EMBL/GenBank/DDBJ whole genome shotgun (WGS) entry which is preliminary data.</text>
</comment>
<dbReference type="SUPFAM" id="SSF53850">
    <property type="entry name" value="Periplasmic binding protein-like II"/>
    <property type="match status" value="1"/>
</dbReference>
<dbReference type="PATRIC" id="fig|1086011.3.peg.1174"/>
<dbReference type="EMBL" id="AHKF01000015">
    <property type="protein sequence ID" value="EIA09294.1"/>
    <property type="molecule type" value="Genomic_DNA"/>
</dbReference>
<keyword evidence="4 10" id="KW-1003">Cell membrane</keyword>
<dbReference type="InterPro" id="IPR024370">
    <property type="entry name" value="PBP_domain"/>
</dbReference>
<feature type="transmembrane region" description="Helical" evidence="9">
    <location>
        <begin position="191"/>
        <end position="215"/>
    </location>
</feature>
<keyword evidence="5 10" id="KW-0592">Phosphate transport</keyword>
<evidence type="ECO:0000256" key="8">
    <source>
        <dbReference type="ARBA" id="ARBA00023136"/>
    </source>
</evidence>